<accession>A0A5B2VPI4</accession>
<dbReference type="CDD" id="cd00038">
    <property type="entry name" value="CAP_ED"/>
    <property type="match status" value="1"/>
</dbReference>
<evidence type="ECO:0000313" key="3">
    <source>
        <dbReference type="Proteomes" id="UP000324611"/>
    </source>
</evidence>
<comment type="caution">
    <text evidence="2">The sequence shown here is derived from an EMBL/GenBank/DDBJ whole genome shotgun (WGS) entry which is preliminary data.</text>
</comment>
<dbReference type="Pfam" id="PF00027">
    <property type="entry name" value="cNMP_binding"/>
    <property type="match status" value="1"/>
</dbReference>
<evidence type="ECO:0000259" key="1">
    <source>
        <dbReference type="Pfam" id="PF00027"/>
    </source>
</evidence>
<dbReference type="AlphaFoldDB" id="A0A5B2VPI4"/>
<dbReference type="RefSeq" id="WP_149841756.1">
    <property type="nucleotide sequence ID" value="NZ_VUOC01000004.1"/>
</dbReference>
<keyword evidence="3" id="KW-1185">Reference proteome</keyword>
<sequence>MEAIHRQIITHVSRHISLSAAEQQLFLSLLKVKQLRRKQYLLQAGDICGYEHFVTEGCLRSFYVDNSGNEYTLHFAMEDWWITDLDSFLHQTPAVVHIEALTPVTVLQLDKQSLEQLYAAIPAFERFFRILHQNAYLAQNRRILNNISMSGEERYTDLVKHHPELVQRVPQKHIASYLGITPVFLSQIRAQRKPAAD</sequence>
<dbReference type="SUPFAM" id="SSF51206">
    <property type="entry name" value="cAMP-binding domain-like"/>
    <property type="match status" value="1"/>
</dbReference>
<gene>
    <name evidence="2" type="ORF">F0L74_30990</name>
</gene>
<dbReference type="InterPro" id="IPR000595">
    <property type="entry name" value="cNMP-bd_dom"/>
</dbReference>
<reference evidence="2 3" key="1">
    <citation type="submission" date="2019-09" db="EMBL/GenBank/DDBJ databases">
        <title>Chitinophaga ginsengihumi sp. nov., isolated from soil of ginseng rhizosphere.</title>
        <authorList>
            <person name="Lee J."/>
        </authorList>
    </citation>
    <scope>NUCLEOTIDE SEQUENCE [LARGE SCALE GENOMIC DNA]</scope>
    <source>
        <strain evidence="2 3">BN140078</strain>
    </source>
</reference>
<protein>
    <submittedName>
        <fullName evidence="2">Crp/Fnr family transcriptional regulator</fullName>
    </submittedName>
</protein>
<feature type="domain" description="Cyclic nucleotide-binding" evidence="1">
    <location>
        <begin position="33"/>
        <end position="119"/>
    </location>
</feature>
<organism evidence="2 3">
    <name type="scientific">Chitinophaga agrisoli</name>
    <dbReference type="NCBI Taxonomy" id="2607653"/>
    <lineage>
        <taxon>Bacteria</taxon>
        <taxon>Pseudomonadati</taxon>
        <taxon>Bacteroidota</taxon>
        <taxon>Chitinophagia</taxon>
        <taxon>Chitinophagales</taxon>
        <taxon>Chitinophagaceae</taxon>
        <taxon>Chitinophaga</taxon>
    </lineage>
</organism>
<name>A0A5B2VPI4_9BACT</name>
<evidence type="ECO:0000313" key="2">
    <source>
        <dbReference type="EMBL" id="KAA2240578.1"/>
    </source>
</evidence>
<dbReference type="EMBL" id="VUOC01000004">
    <property type="protein sequence ID" value="KAA2240578.1"/>
    <property type="molecule type" value="Genomic_DNA"/>
</dbReference>
<dbReference type="InterPro" id="IPR014710">
    <property type="entry name" value="RmlC-like_jellyroll"/>
</dbReference>
<proteinExistence type="predicted"/>
<dbReference type="Gene3D" id="2.60.120.10">
    <property type="entry name" value="Jelly Rolls"/>
    <property type="match status" value="1"/>
</dbReference>
<dbReference type="InterPro" id="IPR018490">
    <property type="entry name" value="cNMP-bd_dom_sf"/>
</dbReference>
<reference evidence="2 3" key="2">
    <citation type="submission" date="2019-09" db="EMBL/GenBank/DDBJ databases">
        <authorList>
            <person name="Jin C."/>
        </authorList>
    </citation>
    <scope>NUCLEOTIDE SEQUENCE [LARGE SCALE GENOMIC DNA]</scope>
    <source>
        <strain evidence="2 3">BN140078</strain>
    </source>
</reference>
<dbReference type="Proteomes" id="UP000324611">
    <property type="component" value="Unassembled WGS sequence"/>
</dbReference>